<dbReference type="EMBL" id="JWZX01003241">
    <property type="protein sequence ID" value="KOO22902.1"/>
    <property type="molecule type" value="Genomic_DNA"/>
</dbReference>
<comment type="caution">
    <text evidence="1">The sequence shown here is derived from an EMBL/GenBank/DDBJ whole genome shotgun (WGS) entry which is preliminary data.</text>
</comment>
<dbReference type="Proteomes" id="UP000037460">
    <property type="component" value="Unassembled WGS sequence"/>
</dbReference>
<keyword evidence="2" id="KW-1185">Reference proteome</keyword>
<name>A0A0M0J974_9EUKA</name>
<dbReference type="AlphaFoldDB" id="A0A0M0J974"/>
<accession>A0A0M0J974</accession>
<evidence type="ECO:0000313" key="2">
    <source>
        <dbReference type="Proteomes" id="UP000037460"/>
    </source>
</evidence>
<sequence>MKRKTQSKALLYDEARRERLDAELAAIAGTQRQQQRGQRDSALEGLNDESGRPTVLIRELSLDTLGTDGTEVCWVTIGFREFKKIVRERVRPQIQSKKLRVWYHTLDSHRNGSIDLACFFNFAIREAVLQEAEATTDLGSLIGTSSGAADLFELYHLRLAEGSAELEVSRVMFVRLVKAIGFGDKALALSTWQSCVAHVESTSALGAAPRALGDRMPAELLLATLFACTEHTRRSFRVWVRSSGAVVWESAAGSYRQRLRLISLEQSSVTPASMLMRPIEGSDEIDE</sequence>
<evidence type="ECO:0000313" key="1">
    <source>
        <dbReference type="EMBL" id="KOO22902.1"/>
    </source>
</evidence>
<proteinExistence type="predicted"/>
<reference evidence="2" key="1">
    <citation type="journal article" date="2015" name="PLoS Genet.">
        <title>Genome Sequence and Transcriptome Analyses of Chrysochromulina tobin: Metabolic Tools for Enhanced Algal Fitness in the Prominent Order Prymnesiales (Haptophyceae).</title>
        <authorList>
            <person name="Hovde B.T."/>
            <person name="Deodato C.R."/>
            <person name="Hunsperger H.M."/>
            <person name="Ryken S.A."/>
            <person name="Yost W."/>
            <person name="Jha R.K."/>
            <person name="Patterson J."/>
            <person name="Monnat R.J. Jr."/>
            <person name="Barlow S.B."/>
            <person name="Starkenburg S.R."/>
            <person name="Cattolico R.A."/>
        </authorList>
    </citation>
    <scope>NUCLEOTIDE SEQUENCE</scope>
    <source>
        <strain evidence="2">CCMP291</strain>
    </source>
</reference>
<protein>
    <submittedName>
        <fullName evidence="1">Uncharacterized protein</fullName>
    </submittedName>
</protein>
<gene>
    <name evidence="1" type="ORF">Ctob_008197</name>
</gene>
<organism evidence="1 2">
    <name type="scientific">Chrysochromulina tobinii</name>
    <dbReference type="NCBI Taxonomy" id="1460289"/>
    <lineage>
        <taxon>Eukaryota</taxon>
        <taxon>Haptista</taxon>
        <taxon>Haptophyta</taxon>
        <taxon>Prymnesiophyceae</taxon>
        <taxon>Prymnesiales</taxon>
        <taxon>Chrysochromulinaceae</taxon>
        <taxon>Chrysochromulina</taxon>
    </lineage>
</organism>